<evidence type="ECO:0000256" key="1">
    <source>
        <dbReference type="SAM" id="MobiDB-lite"/>
    </source>
</evidence>
<accession>A0A2P5P846</accession>
<organism evidence="3 4">
    <name type="scientific">Dehalogenimonas etheniformans</name>
    <dbReference type="NCBI Taxonomy" id="1536648"/>
    <lineage>
        <taxon>Bacteria</taxon>
        <taxon>Bacillati</taxon>
        <taxon>Chloroflexota</taxon>
        <taxon>Dehalococcoidia</taxon>
        <taxon>Dehalococcoidales</taxon>
        <taxon>Dehalococcoidaceae</taxon>
        <taxon>Dehalogenimonas</taxon>
    </lineage>
</organism>
<evidence type="ECO:0000313" key="4">
    <source>
        <dbReference type="Proteomes" id="UP000235653"/>
    </source>
</evidence>
<name>A0A2P5P846_9CHLR</name>
<sequence>MEAPHAPPQATPDLLLQKLPLRPINPPRQLLPRIDQVVDFSFVTELVKDRYTPDFGKPTIDPEFMMRLCLLQYLYEDSDHAVIENAKVNLAYKFFLTLPWMRTCRTTPPSVTSGHGGWARRSSWTPSSRSPRSASMPGW</sequence>
<dbReference type="AlphaFoldDB" id="A0A2P5P846"/>
<dbReference type="Proteomes" id="UP000235653">
    <property type="component" value="Unassembled WGS sequence"/>
</dbReference>
<dbReference type="EMBL" id="JQAN02000007">
    <property type="protein sequence ID" value="PPD58460.1"/>
    <property type="molecule type" value="Genomic_DNA"/>
</dbReference>
<keyword evidence="4" id="KW-1185">Reference proteome</keyword>
<reference evidence="3 4" key="1">
    <citation type="journal article" date="2017" name="ISME J.">
        <title>Grape pomace compost harbors organohalide-respiring Dehalogenimonas species with novel reductive dehalogenase genes.</title>
        <authorList>
            <person name="Yang Y."/>
            <person name="Higgins S.A."/>
            <person name="Yan J."/>
            <person name="Simsir B."/>
            <person name="Chourey K."/>
            <person name="Iyer R."/>
            <person name="Hettich R.L."/>
            <person name="Baldwin B."/>
            <person name="Ogles D.M."/>
            <person name="Loffler F.E."/>
        </authorList>
    </citation>
    <scope>NUCLEOTIDE SEQUENCE [LARGE SCALE GENOMIC DNA]</scope>
    <source>
        <strain evidence="3 4">GP</strain>
    </source>
</reference>
<feature type="domain" description="Transposase InsH N-terminal" evidence="2">
    <location>
        <begin position="23"/>
        <end position="98"/>
    </location>
</feature>
<proteinExistence type="predicted"/>
<evidence type="ECO:0000259" key="2">
    <source>
        <dbReference type="Pfam" id="PF05598"/>
    </source>
</evidence>
<protein>
    <recommendedName>
        <fullName evidence="2">Transposase InsH N-terminal domain-containing protein</fullName>
    </recommendedName>
</protein>
<dbReference type="InterPro" id="IPR008490">
    <property type="entry name" value="Transposase_InsH_N"/>
</dbReference>
<dbReference type="Pfam" id="PF05598">
    <property type="entry name" value="DUF772"/>
    <property type="match status" value="1"/>
</dbReference>
<dbReference type="OrthoDB" id="122452at2"/>
<feature type="region of interest" description="Disordered" evidence="1">
    <location>
        <begin position="108"/>
        <end position="139"/>
    </location>
</feature>
<feature type="compositionally biased region" description="Low complexity" evidence="1">
    <location>
        <begin position="119"/>
        <end position="139"/>
    </location>
</feature>
<gene>
    <name evidence="3" type="ORF">JP09_004250</name>
</gene>
<accession>A0A7H1NJG9</accession>
<comment type="caution">
    <text evidence="3">The sequence shown here is derived from an EMBL/GenBank/DDBJ whole genome shotgun (WGS) entry which is preliminary data.</text>
</comment>
<evidence type="ECO:0000313" key="3">
    <source>
        <dbReference type="EMBL" id="PPD58460.1"/>
    </source>
</evidence>